<feature type="transmembrane region" description="Helical" evidence="2">
    <location>
        <begin position="7"/>
        <end position="28"/>
    </location>
</feature>
<feature type="region of interest" description="Disordered" evidence="1">
    <location>
        <begin position="260"/>
        <end position="282"/>
    </location>
</feature>
<organism evidence="5 6">
    <name type="scientific">Chironomus riparius</name>
    <dbReference type="NCBI Taxonomy" id="315576"/>
    <lineage>
        <taxon>Eukaryota</taxon>
        <taxon>Metazoa</taxon>
        <taxon>Ecdysozoa</taxon>
        <taxon>Arthropoda</taxon>
        <taxon>Hexapoda</taxon>
        <taxon>Insecta</taxon>
        <taxon>Pterygota</taxon>
        <taxon>Neoptera</taxon>
        <taxon>Endopterygota</taxon>
        <taxon>Diptera</taxon>
        <taxon>Nematocera</taxon>
        <taxon>Chironomoidea</taxon>
        <taxon>Chironomidae</taxon>
        <taxon>Chironominae</taxon>
        <taxon>Chironomus</taxon>
    </lineage>
</organism>
<evidence type="ECO:0000256" key="2">
    <source>
        <dbReference type="SAM" id="Phobius"/>
    </source>
</evidence>
<gene>
    <name evidence="5" type="ORF">CHIRRI_LOCUS2250</name>
</gene>
<evidence type="ECO:0000313" key="6">
    <source>
        <dbReference type="Proteomes" id="UP001153620"/>
    </source>
</evidence>
<dbReference type="PANTHER" id="PTHR39077">
    <property type="entry name" value="DUF4793 DOMAIN-CONTAINING PROTEIN"/>
    <property type="match status" value="1"/>
</dbReference>
<keyword evidence="2" id="KW-0472">Membrane</keyword>
<dbReference type="Pfam" id="PF16040">
    <property type="entry name" value="APD1-4_N"/>
    <property type="match status" value="1"/>
</dbReference>
<evidence type="ECO:0000259" key="4">
    <source>
        <dbReference type="Pfam" id="PF16041"/>
    </source>
</evidence>
<name>A0A9N9WKQ2_9DIPT</name>
<dbReference type="AlphaFoldDB" id="A0A9N9WKQ2"/>
<keyword evidence="2" id="KW-0812">Transmembrane</keyword>
<dbReference type="InterPro" id="IPR032010">
    <property type="entry name" value="APD1-4_M"/>
</dbReference>
<evidence type="ECO:0000259" key="3">
    <source>
        <dbReference type="Pfam" id="PF16040"/>
    </source>
</evidence>
<dbReference type="InterPro" id="IPR032008">
    <property type="entry name" value="APD1-4_N"/>
</dbReference>
<evidence type="ECO:0000313" key="5">
    <source>
        <dbReference type="EMBL" id="CAG9799281.1"/>
    </source>
</evidence>
<dbReference type="Proteomes" id="UP001153620">
    <property type="component" value="Chromosome 1"/>
</dbReference>
<proteinExistence type="predicted"/>
<dbReference type="EMBL" id="OU895877">
    <property type="protein sequence ID" value="CAG9799281.1"/>
    <property type="molecule type" value="Genomic_DNA"/>
</dbReference>
<evidence type="ECO:0000256" key="1">
    <source>
        <dbReference type="SAM" id="MobiDB-lite"/>
    </source>
</evidence>
<feature type="compositionally biased region" description="Basic residues" evidence="1">
    <location>
        <begin position="260"/>
        <end position="271"/>
    </location>
</feature>
<protein>
    <submittedName>
        <fullName evidence="5">Uncharacterized protein</fullName>
    </submittedName>
</protein>
<keyword evidence="6" id="KW-1185">Reference proteome</keyword>
<dbReference type="PANTHER" id="PTHR39077:SF2">
    <property type="entry name" value="E3 UBIQUITIN-PROTEIN LIGASE APD1-4 MIDDLE DOMAIN-CONTAINING PROTEIN"/>
    <property type="match status" value="1"/>
</dbReference>
<feature type="domain" description="E3 ubiquitin-protein ligase APD1-4 middle" evidence="4">
    <location>
        <begin position="356"/>
        <end position="444"/>
    </location>
</feature>
<sequence length="464" mass="53010">MHGVKRVLAFCCLVAIVPTVLIICPLYLKHEVFKDTIYSVAESDVLEVRQGISSIFCQEHVLKMNTTFSAFQLRKMPIESKTRKHIRLKKSMIVPDDTLEYWGFYLGQGSTVELKVCSLLEGSRLLVVKGERNLRTCGLLEHNKNKFGIAYNAEKSQVKVTFETAAEIVDPDIITREENTHLSSKEKSSPLFDDESMFDNAAEEFDDEVLKKKKNYGSLNYLKNEKNSIQNDNDDKNLISEDLKIKTKSNDANEIKSHAKRHFNSHNKKTTQRQSSNINNNSNIRTKRDTILDRGINHGGNAQSYRPKNQSDSISSFENSLLECFDGQILVAKYFPPSKNCNSVKYLEQGAHLVSKHDVSTNGYYYYIFFSDNDDAFNHIHAVFDIFKPTYLYSNISETKGCINLTYCNFKVQMFSDEVVIVEVPTRDGIEHEDDDISLLVSQYNFELIFTCSFGAVLPDNHLL</sequence>
<dbReference type="Pfam" id="PF16041">
    <property type="entry name" value="APD1-4_M"/>
    <property type="match status" value="1"/>
</dbReference>
<accession>A0A9N9WKQ2</accession>
<reference evidence="5" key="2">
    <citation type="submission" date="2022-10" db="EMBL/GenBank/DDBJ databases">
        <authorList>
            <consortium name="ENA_rothamsted_submissions"/>
            <consortium name="culmorum"/>
            <person name="King R."/>
        </authorList>
    </citation>
    <scope>NUCLEOTIDE SEQUENCE</scope>
</reference>
<keyword evidence="2" id="KW-1133">Transmembrane helix</keyword>
<feature type="domain" description="E3 ubiquitin-protein ligase APD1-4 N-terminal" evidence="3">
    <location>
        <begin position="65"/>
        <end position="134"/>
    </location>
</feature>
<dbReference type="OrthoDB" id="6435218at2759"/>
<reference evidence="5" key="1">
    <citation type="submission" date="2022-01" db="EMBL/GenBank/DDBJ databases">
        <authorList>
            <person name="King R."/>
        </authorList>
    </citation>
    <scope>NUCLEOTIDE SEQUENCE</scope>
</reference>